<sequence>MAVRERLIKRLEQMDEGQLEYFEKRLKQEDKKRSELVQRFNHERRERIKLKRQHSGWPHCVQLSV</sequence>
<dbReference type="EMBL" id="CADCWP010000250">
    <property type="protein sequence ID" value="CAA9580849.1"/>
    <property type="molecule type" value="Genomic_DNA"/>
</dbReference>
<evidence type="ECO:0000313" key="1">
    <source>
        <dbReference type="EMBL" id="CAA9580849.1"/>
    </source>
</evidence>
<organism evidence="1">
    <name type="scientific">uncultured Truepera sp</name>
    <dbReference type="NCBI Taxonomy" id="543023"/>
    <lineage>
        <taxon>Bacteria</taxon>
        <taxon>Thermotogati</taxon>
        <taxon>Deinococcota</taxon>
        <taxon>Deinococci</taxon>
        <taxon>Trueperales</taxon>
        <taxon>Trueperaceae</taxon>
        <taxon>Truepera</taxon>
        <taxon>environmental samples</taxon>
    </lineage>
</organism>
<reference evidence="1" key="1">
    <citation type="submission" date="2020-02" db="EMBL/GenBank/DDBJ databases">
        <authorList>
            <person name="Meier V. D."/>
        </authorList>
    </citation>
    <scope>NUCLEOTIDE SEQUENCE</scope>
    <source>
        <strain evidence="1">AVDCRST_MAG86</strain>
    </source>
</reference>
<name>A0A6J4VR69_9DEIN</name>
<protein>
    <submittedName>
        <fullName evidence="1">Uncharacterized protein</fullName>
    </submittedName>
</protein>
<proteinExistence type="predicted"/>
<dbReference type="AlphaFoldDB" id="A0A6J4VR69"/>
<gene>
    <name evidence="1" type="ORF">AVDCRST_MAG86-2727</name>
</gene>
<accession>A0A6J4VR69</accession>